<comment type="caution">
    <text evidence="2">The sequence shown here is derived from an EMBL/GenBank/DDBJ whole genome shotgun (WGS) entry which is preliminary data.</text>
</comment>
<keyword evidence="3" id="KW-1185">Reference proteome</keyword>
<organism evidence="2 3">
    <name type="scientific">Rotaria socialis</name>
    <dbReference type="NCBI Taxonomy" id="392032"/>
    <lineage>
        <taxon>Eukaryota</taxon>
        <taxon>Metazoa</taxon>
        <taxon>Spiralia</taxon>
        <taxon>Gnathifera</taxon>
        <taxon>Rotifera</taxon>
        <taxon>Eurotatoria</taxon>
        <taxon>Bdelloidea</taxon>
        <taxon>Philodinida</taxon>
        <taxon>Philodinidae</taxon>
        <taxon>Rotaria</taxon>
    </lineage>
</organism>
<dbReference type="EMBL" id="CAJOBP010054318">
    <property type="protein sequence ID" value="CAF4826517.1"/>
    <property type="molecule type" value="Genomic_DNA"/>
</dbReference>
<reference evidence="2" key="1">
    <citation type="submission" date="2021-02" db="EMBL/GenBank/DDBJ databases">
        <authorList>
            <person name="Nowell W R."/>
        </authorList>
    </citation>
    <scope>NUCLEOTIDE SEQUENCE</scope>
</reference>
<dbReference type="AlphaFoldDB" id="A0A821QIE7"/>
<proteinExistence type="predicted"/>
<accession>A0A821QIE7</accession>
<evidence type="ECO:0000313" key="3">
    <source>
        <dbReference type="Proteomes" id="UP000663873"/>
    </source>
</evidence>
<sequence>NAELGDNGQPNENNDVNVSSNDDISSPVLPTNVLDEDEFISDDNDSNDSSVDLPASIDNEKNQLLDVLRKTHGLLLRTRKMVKIMRNVSSIDQYVRNHERGPCNGFVIDIR</sequence>
<evidence type="ECO:0000256" key="1">
    <source>
        <dbReference type="SAM" id="MobiDB-lite"/>
    </source>
</evidence>
<name>A0A821QIE7_9BILA</name>
<gene>
    <name evidence="2" type="ORF">UJA718_LOCUS42400</name>
</gene>
<feature type="compositionally biased region" description="Low complexity" evidence="1">
    <location>
        <begin position="13"/>
        <end position="28"/>
    </location>
</feature>
<evidence type="ECO:0000313" key="2">
    <source>
        <dbReference type="EMBL" id="CAF4826517.1"/>
    </source>
</evidence>
<feature type="non-terminal residue" evidence="2">
    <location>
        <position position="1"/>
    </location>
</feature>
<protein>
    <submittedName>
        <fullName evidence="2">Uncharacterized protein</fullName>
    </submittedName>
</protein>
<feature type="region of interest" description="Disordered" evidence="1">
    <location>
        <begin position="1"/>
        <end position="55"/>
    </location>
</feature>
<dbReference type="Proteomes" id="UP000663873">
    <property type="component" value="Unassembled WGS sequence"/>
</dbReference>
<feature type="non-terminal residue" evidence="2">
    <location>
        <position position="111"/>
    </location>
</feature>
<feature type="compositionally biased region" description="Acidic residues" evidence="1">
    <location>
        <begin position="34"/>
        <end position="46"/>
    </location>
</feature>